<organism evidence="12 13">
    <name type="scientific">Dipteronia sinensis</name>
    <dbReference type="NCBI Taxonomy" id="43782"/>
    <lineage>
        <taxon>Eukaryota</taxon>
        <taxon>Viridiplantae</taxon>
        <taxon>Streptophyta</taxon>
        <taxon>Embryophyta</taxon>
        <taxon>Tracheophyta</taxon>
        <taxon>Spermatophyta</taxon>
        <taxon>Magnoliopsida</taxon>
        <taxon>eudicotyledons</taxon>
        <taxon>Gunneridae</taxon>
        <taxon>Pentapetalae</taxon>
        <taxon>rosids</taxon>
        <taxon>malvids</taxon>
        <taxon>Sapindales</taxon>
        <taxon>Sapindaceae</taxon>
        <taxon>Hippocastanoideae</taxon>
        <taxon>Acereae</taxon>
        <taxon>Dipteronia</taxon>
    </lineage>
</organism>
<dbReference type="PROSITE" id="PS51746">
    <property type="entry name" value="PPM_2"/>
    <property type="match status" value="2"/>
</dbReference>
<dbReference type="GO" id="GO:0046872">
    <property type="term" value="F:metal ion binding"/>
    <property type="evidence" value="ECO:0007669"/>
    <property type="project" value="UniProtKB-KW"/>
</dbReference>
<evidence type="ECO:0000256" key="6">
    <source>
        <dbReference type="ARBA" id="ARBA00022842"/>
    </source>
</evidence>
<dbReference type="GO" id="GO:0004722">
    <property type="term" value="F:protein serine/threonine phosphatase activity"/>
    <property type="evidence" value="ECO:0007669"/>
    <property type="project" value="UniProtKB-EC"/>
</dbReference>
<dbReference type="InterPro" id="IPR036457">
    <property type="entry name" value="PPM-type-like_dom_sf"/>
</dbReference>
<dbReference type="InterPro" id="IPR000222">
    <property type="entry name" value="PP2C_BS"/>
</dbReference>
<evidence type="ECO:0000313" key="13">
    <source>
        <dbReference type="Proteomes" id="UP001281410"/>
    </source>
</evidence>
<dbReference type="EMBL" id="JANJYJ010000004">
    <property type="protein sequence ID" value="KAK3220877.1"/>
    <property type="molecule type" value="Genomic_DNA"/>
</dbReference>
<protein>
    <recommendedName>
        <fullName evidence="3">protein-serine/threonine phosphatase</fullName>
        <ecNumber evidence="3">3.1.3.16</ecNumber>
    </recommendedName>
</protein>
<feature type="compositionally biased region" description="Low complexity" evidence="10">
    <location>
        <begin position="30"/>
        <end position="42"/>
    </location>
</feature>
<name>A0AAE0AN00_9ROSI</name>
<comment type="caution">
    <text evidence="12">The sequence shown here is derived from an EMBL/GenBank/DDBJ whole genome shotgun (WGS) entry which is preliminary data.</text>
</comment>
<evidence type="ECO:0000256" key="8">
    <source>
        <dbReference type="ARBA" id="ARBA00023211"/>
    </source>
</evidence>
<comment type="similarity">
    <text evidence="9">Belongs to the PP2C family.</text>
</comment>
<dbReference type="EC" id="3.1.3.16" evidence="3"/>
<gene>
    <name evidence="12" type="ORF">Dsin_014847</name>
</gene>
<evidence type="ECO:0000256" key="9">
    <source>
        <dbReference type="RuleBase" id="RU003465"/>
    </source>
</evidence>
<dbReference type="InterPro" id="IPR015655">
    <property type="entry name" value="PP2C"/>
</dbReference>
<feature type="compositionally biased region" description="Polar residues" evidence="10">
    <location>
        <begin position="449"/>
        <end position="459"/>
    </location>
</feature>
<dbReference type="CDD" id="cd00143">
    <property type="entry name" value="PP2Cc"/>
    <property type="match status" value="2"/>
</dbReference>
<evidence type="ECO:0000256" key="5">
    <source>
        <dbReference type="ARBA" id="ARBA00022801"/>
    </source>
</evidence>
<evidence type="ECO:0000256" key="7">
    <source>
        <dbReference type="ARBA" id="ARBA00022912"/>
    </source>
</evidence>
<evidence type="ECO:0000256" key="3">
    <source>
        <dbReference type="ARBA" id="ARBA00013081"/>
    </source>
</evidence>
<keyword evidence="6" id="KW-0460">Magnesium</keyword>
<comment type="cofactor">
    <cofactor evidence="2">
        <name>Mg(2+)</name>
        <dbReference type="ChEBI" id="CHEBI:18420"/>
    </cofactor>
</comment>
<dbReference type="Pfam" id="PF00481">
    <property type="entry name" value="PP2C"/>
    <property type="match status" value="2"/>
</dbReference>
<evidence type="ECO:0000259" key="11">
    <source>
        <dbReference type="PROSITE" id="PS51746"/>
    </source>
</evidence>
<keyword evidence="7 9" id="KW-0904">Protein phosphatase</keyword>
<keyword evidence="5 9" id="KW-0378">Hydrolase</keyword>
<evidence type="ECO:0000256" key="10">
    <source>
        <dbReference type="SAM" id="MobiDB-lite"/>
    </source>
</evidence>
<dbReference type="PANTHER" id="PTHR47992">
    <property type="entry name" value="PROTEIN PHOSPHATASE"/>
    <property type="match status" value="1"/>
</dbReference>
<evidence type="ECO:0000313" key="12">
    <source>
        <dbReference type="EMBL" id="KAK3220877.1"/>
    </source>
</evidence>
<dbReference type="Gene3D" id="3.60.40.10">
    <property type="entry name" value="PPM-type phosphatase domain"/>
    <property type="match status" value="2"/>
</dbReference>
<accession>A0AAE0AN00</accession>
<evidence type="ECO:0000256" key="2">
    <source>
        <dbReference type="ARBA" id="ARBA00001946"/>
    </source>
</evidence>
<comment type="cofactor">
    <cofactor evidence="1">
        <name>Mn(2+)</name>
        <dbReference type="ChEBI" id="CHEBI:29035"/>
    </cofactor>
</comment>
<dbReference type="Proteomes" id="UP001281410">
    <property type="component" value="Unassembled WGS sequence"/>
</dbReference>
<evidence type="ECO:0000256" key="4">
    <source>
        <dbReference type="ARBA" id="ARBA00022723"/>
    </source>
</evidence>
<keyword evidence="4" id="KW-0479">Metal-binding</keyword>
<keyword evidence="8" id="KW-0464">Manganese</keyword>
<proteinExistence type="inferred from homology"/>
<evidence type="ECO:0000256" key="1">
    <source>
        <dbReference type="ARBA" id="ARBA00001936"/>
    </source>
</evidence>
<dbReference type="FunFam" id="3.60.40.10:FF:000291">
    <property type="entry name" value="Protein phosphatase 2C 50"/>
    <property type="match status" value="2"/>
</dbReference>
<dbReference type="SUPFAM" id="SSF81606">
    <property type="entry name" value="PP2C-like"/>
    <property type="match status" value="2"/>
</dbReference>
<dbReference type="SMART" id="SM00332">
    <property type="entry name" value="PP2Cc"/>
    <property type="match status" value="2"/>
</dbReference>
<dbReference type="PROSITE" id="PS01032">
    <property type="entry name" value="PPM_1"/>
    <property type="match status" value="2"/>
</dbReference>
<feature type="region of interest" description="Disordered" evidence="10">
    <location>
        <begin position="1"/>
        <end position="55"/>
    </location>
</feature>
<reference evidence="12" key="1">
    <citation type="journal article" date="2023" name="Plant J.">
        <title>Genome sequences and population genomics provide insights into the demographic history, inbreeding, and mutation load of two 'living fossil' tree species of Dipteronia.</title>
        <authorList>
            <person name="Feng Y."/>
            <person name="Comes H.P."/>
            <person name="Chen J."/>
            <person name="Zhu S."/>
            <person name="Lu R."/>
            <person name="Zhang X."/>
            <person name="Li P."/>
            <person name="Qiu J."/>
            <person name="Olsen K.M."/>
            <person name="Qiu Y."/>
        </authorList>
    </citation>
    <scope>NUCLEOTIDE SEQUENCE</scope>
    <source>
        <strain evidence="12">NBL</strain>
    </source>
</reference>
<keyword evidence="13" id="KW-1185">Reference proteome</keyword>
<sequence length="792" mass="86867">MEVCQRMLSDEEKEFQDRCRERRRQRIQVRRLASTGSMSSTSRTRKEKLPSVEEGKRIRTAPETSVMHTKTPYFSAYYGEGRGLTLRALAAAPPSESEDPEPVFGSMSVSGRARDMEDAITIQPSLCRPVINRRQPVHFLAVYDGHGGSHVSTLCKEKMHVFIEEELKRVICTSKSESAAGGIRSRQERLKRKQIATVMEGEEEWRRAMVRSFQRMDEMALTTCACGNLGKGCVCPSLELALGGSTAVVAVLTAHHIIVANCGDSRAVLCRGGRAVPLSHDHKPDRPDELQRIQAAGGRVINLDGPRVEGILAMSRAIGDRYLKPVVTAEPEISFTERDPEDECLIIASDGLWDVISSELACEMACECLREGHSDALATIDLNGSPQREEEGIGAMYPTKGLMATALLTRLALGRQSSDNISVIVVCQIMLNDDDDNDLQQKSRECRRVSSTGSKPSTSHTRKENQPGKLPCAVEPVIGCISVAGRAREMEDTVSVRTSLCRPDITRQQPVHFLAVYDGHGGPHAAELCKERMHVFLEEELMRVSGTESKKRKQNDALELEDMWRTAMVRSFLRMDEVALTTCVCGSVDDDCECRSLQVALTGTTAVVAVLTDQHIVVADCGDSRAVLCRGGSAVLVSHNQMPDRPDELRRIEAAGGRIIFQDRPRVEGILAMSRVIGDGYFKPAILTAVPEISFMERDPEDECLILATDGLWDTMSNQLACDMANECLKGGDREALAAIDPNAGPQIEDEGTNGALYPSRGVMAAKLLTRLALGPESFNNISVIVVDLKSS</sequence>
<feature type="domain" description="PPM-type phosphatase" evidence="11">
    <location>
        <begin position="477"/>
        <end position="789"/>
    </location>
</feature>
<dbReference type="InterPro" id="IPR001932">
    <property type="entry name" value="PPM-type_phosphatase-like_dom"/>
</dbReference>
<dbReference type="AlphaFoldDB" id="A0AAE0AN00"/>
<feature type="domain" description="PPM-type phosphatase" evidence="11">
    <location>
        <begin position="103"/>
        <end position="428"/>
    </location>
</feature>
<feature type="region of interest" description="Disordered" evidence="10">
    <location>
        <begin position="442"/>
        <end position="470"/>
    </location>
</feature>